<accession>A0A6A5JWH5</accession>
<evidence type="ECO:0000313" key="3">
    <source>
        <dbReference type="Proteomes" id="UP000800040"/>
    </source>
</evidence>
<feature type="non-terminal residue" evidence="2">
    <location>
        <position position="197"/>
    </location>
</feature>
<sequence length="197" mass="22369">GIPGIFKSCLDCFQYIRLGQRFGKDFGFCLAKLEAAQVRLTRWGEPIGLLEDKVNIKGSYKDADIIKAYEWLGQIEAAFEEARAVSAKYADSKKKKGKDMDLEPLDEEQILESGNSIKSLVVSLRSITKERQRHLSLPRKITWALYGKDSFDSLIEELVTLINNLVELFPSNKHQLEELCKQEVGCLKEESVLNLVE</sequence>
<name>A0A6A5JWH5_9PLEO</name>
<dbReference type="AlphaFoldDB" id="A0A6A5JWH5"/>
<dbReference type="OrthoDB" id="20872at2759"/>
<proteinExistence type="predicted"/>
<feature type="non-terminal residue" evidence="2">
    <location>
        <position position="1"/>
    </location>
</feature>
<dbReference type="PANTHER" id="PTHR37542">
    <property type="entry name" value="HELO DOMAIN-CONTAINING PROTEIN-RELATED"/>
    <property type="match status" value="1"/>
</dbReference>
<organism evidence="2 3">
    <name type="scientific">Decorospora gaudefroyi</name>
    <dbReference type="NCBI Taxonomy" id="184978"/>
    <lineage>
        <taxon>Eukaryota</taxon>
        <taxon>Fungi</taxon>
        <taxon>Dikarya</taxon>
        <taxon>Ascomycota</taxon>
        <taxon>Pezizomycotina</taxon>
        <taxon>Dothideomycetes</taxon>
        <taxon>Pleosporomycetidae</taxon>
        <taxon>Pleosporales</taxon>
        <taxon>Pleosporineae</taxon>
        <taxon>Pleosporaceae</taxon>
        <taxon>Decorospora</taxon>
    </lineage>
</organism>
<dbReference type="Pfam" id="PF14479">
    <property type="entry name" value="HeLo"/>
    <property type="match status" value="1"/>
</dbReference>
<dbReference type="Proteomes" id="UP000800040">
    <property type="component" value="Unassembled WGS sequence"/>
</dbReference>
<evidence type="ECO:0000259" key="1">
    <source>
        <dbReference type="Pfam" id="PF14479"/>
    </source>
</evidence>
<dbReference type="EMBL" id="ML975642">
    <property type="protein sequence ID" value="KAF1828161.1"/>
    <property type="molecule type" value="Genomic_DNA"/>
</dbReference>
<evidence type="ECO:0000313" key="2">
    <source>
        <dbReference type="EMBL" id="KAF1828161.1"/>
    </source>
</evidence>
<dbReference type="InterPro" id="IPR029498">
    <property type="entry name" value="HeLo_dom"/>
</dbReference>
<reference evidence="2" key="1">
    <citation type="submission" date="2020-01" db="EMBL/GenBank/DDBJ databases">
        <authorList>
            <consortium name="DOE Joint Genome Institute"/>
            <person name="Haridas S."/>
            <person name="Albert R."/>
            <person name="Binder M."/>
            <person name="Bloem J."/>
            <person name="Labutti K."/>
            <person name="Salamov A."/>
            <person name="Andreopoulos B."/>
            <person name="Baker S.E."/>
            <person name="Barry K."/>
            <person name="Bills G."/>
            <person name="Bluhm B.H."/>
            <person name="Cannon C."/>
            <person name="Castanera R."/>
            <person name="Culley D.E."/>
            <person name="Daum C."/>
            <person name="Ezra D."/>
            <person name="Gonzalez J.B."/>
            <person name="Henrissat B."/>
            <person name="Kuo A."/>
            <person name="Liang C."/>
            <person name="Lipzen A."/>
            <person name="Lutzoni F."/>
            <person name="Magnuson J."/>
            <person name="Mondo S."/>
            <person name="Nolan M."/>
            <person name="Ohm R."/>
            <person name="Pangilinan J."/>
            <person name="Park H.-J."/>
            <person name="Ramirez L."/>
            <person name="Alfaro M."/>
            <person name="Sun H."/>
            <person name="Tritt A."/>
            <person name="Yoshinaga Y."/>
            <person name="Zwiers L.-H."/>
            <person name="Turgeon B.G."/>
            <person name="Goodwin S.B."/>
            <person name="Spatafora J.W."/>
            <person name="Crous P.W."/>
            <person name="Grigoriev I.V."/>
        </authorList>
    </citation>
    <scope>NUCLEOTIDE SEQUENCE</scope>
    <source>
        <strain evidence="2">P77</strain>
    </source>
</reference>
<protein>
    <recommendedName>
        <fullName evidence="1">Prion-inhibition and propagation HeLo domain-containing protein</fullName>
    </recommendedName>
</protein>
<keyword evidence="3" id="KW-1185">Reference proteome</keyword>
<dbReference type="InterPro" id="IPR038305">
    <property type="entry name" value="HeLo_sf"/>
</dbReference>
<feature type="domain" description="Prion-inhibition and propagation HeLo" evidence="1">
    <location>
        <begin position="2"/>
        <end position="194"/>
    </location>
</feature>
<dbReference type="Gene3D" id="1.20.120.1020">
    <property type="entry name" value="Prion-inhibition and propagation, HeLo domain"/>
    <property type="match status" value="1"/>
</dbReference>
<gene>
    <name evidence="2" type="ORF">BDW02DRAFT_485418</name>
</gene>
<dbReference type="PANTHER" id="PTHR37542:SF3">
    <property type="entry name" value="PRION-INHIBITION AND PROPAGATION HELO DOMAIN-CONTAINING PROTEIN"/>
    <property type="match status" value="1"/>
</dbReference>